<proteinExistence type="predicted"/>
<gene>
    <name evidence="1" type="ORF">CQU01_12690</name>
</gene>
<evidence type="ECO:0000313" key="2">
    <source>
        <dbReference type="Proteomes" id="UP000321491"/>
    </source>
</evidence>
<dbReference type="Gene3D" id="1.10.287.1100">
    <property type="entry name" value="Sporulation inhibitor A"/>
    <property type="match status" value="1"/>
</dbReference>
<dbReference type="Proteomes" id="UP000321491">
    <property type="component" value="Unassembled WGS sequence"/>
</dbReference>
<comment type="caution">
    <text evidence="1">The sequence shown here is derived from an EMBL/GenBank/DDBJ whole genome shotgun (WGS) entry which is preliminary data.</text>
</comment>
<dbReference type="OrthoDB" id="2933732at2"/>
<dbReference type="SUPFAM" id="SSF100985">
    <property type="entry name" value="Sporulation inhibitor Sda"/>
    <property type="match status" value="1"/>
</dbReference>
<protein>
    <recommendedName>
        <fullName evidence="3">Sporulation inhibitor sda</fullName>
    </recommendedName>
</protein>
<keyword evidence="2" id="KW-1185">Reference proteome</keyword>
<dbReference type="InterPro" id="IPR015064">
    <property type="entry name" value="Sda"/>
</dbReference>
<reference evidence="1 2" key="1">
    <citation type="submission" date="2019-07" db="EMBL/GenBank/DDBJ databases">
        <title>Whole genome shotgun sequence of Cerasibacillus quisquiliarum NBRC 102429.</title>
        <authorList>
            <person name="Hosoyama A."/>
            <person name="Uohara A."/>
            <person name="Ohji S."/>
            <person name="Ichikawa N."/>
        </authorList>
    </citation>
    <scope>NUCLEOTIDE SEQUENCE [LARGE SCALE GENOMIC DNA]</scope>
    <source>
        <strain evidence="1 2">NBRC 102429</strain>
    </source>
</reference>
<evidence type="ECO:0000313" key="1">
    <source>
        <dbReference type="EMBL" id="GEN31031.1"/>
    </source>
</evidence>
<dbReference type="AlphaFoldDB" id="A0A511UZ51"/>
<dbReference type="EMBL" id="BJXW01000012">
    <property type="protein sequence ID" value="GEN31031.1"/>
    <property type="molecule type" value="Genomic_DNA"/>
</dbReference>
<sequence length="46" mass="5453">MYRLSDKLLLDAYRKAIELNLEADFISLIKKEISRRNLGHKMKITC</sequence>
<evidence type="ECO:0008006" key="3">
    <source>
        <dbReference type="Google" id="ProtNLM"/>
    </source>
</evidence>
<dbReference type="RefSeq" id="WP_146936853.1">
    <property type="nucleotide sequence ID" value="NZ_BJXW01000012.1"/>
</dbReference>
<name>A0A511UZ51_9BACI</name>
<dbReference type="Pfam" id="PF08970">
    <property type="entry name" value="Sda"/>
    <property type="match status" value="1"/>
</dbReference>
<dbReference type="InterPro" id="IPR036916">
    <property type="entry name" value="Sda_sf"/>
</dbReference>
<organism evidence="1 2">
    <name type="scientific">Cerasibacillus quisquiliarum</name>
    <dbReference type="NCBI Taxonomy" id="227865"/>
    <lineage>
        <taxon>Bacteria</taxon>
        <taxon>Bacillati</taxon>
        <taxon>Bacillota</taxon>
        <taxon>Bacilli</taxon>
        <taxon>Bacillales</taxon>
        <taxon>Bacillaceae</taxon>
        <taxon>Cerasibacillus</taxon>
    </lineage>
</organism>
<accession>A0A511UZ51</accession>